<name>A0A523XSM9_UNCT6</name>
<feature type="domain" description="C2H2-type" evidence="1">
    <location>
        <begin position="4"/>
        <end position="32"/>
    </location>
</feature>
<comment type="caution">
    <text evidence="2">The sequence shown here is derived from an EMBL/GenBank/DDBJ whole genome shotgun (WGS) entry which is preliminary data.</text>
</comment>
<evidence type="ECO:0000313" key="3">
    <source>
        <dbReference type="Proteomes" id="UP000315534"/>
    </source>
</evidence>
<evidence type="ECO:0000313" key="2">
    <source>
        <dbReference type="EMBL" id="TET82227.1"/>
    </source>
</evidence>
<gene>
    <name evidence="2" type="ORF">E3J38_02480</name>
</gene>
<proteinExistence type="predicted"/>
<dbReference type="Proteomes" id="UP000315534">
    <property type="component" value="Unassembled WGS sequence"/>
</dbReference>
<reference evidence="2 3" key="1">
    <citation type="submission" date="2019-03" db="EMBL/GenBank/DDBJ databases">
        <title>Metabolic potential of uncultured bacteria and archaea associated with petroleum seepage in deep-sea sediments.</title>
        <authorList>
            <person name="Dong X."/>
            <person name="Hubert C."/>
        </authorList>
    </citation>
    <scope>NUCLEOTIDE SEQUENCE [LARGE SCALE GENOMIC DNA]</scope>
    <source>
        <strain evidence="2">E29_bin36</strain>
    </source>
</reference>
<organism evidence="2 3">
    <name type="scientific">candidate division TA06 bacterium</name>
    <dbReference type="NCBI Taxonomy" id="2250710"/>
    <lineage>
        <taxon>Bacteria</taxon>
        <taxon>Bacteria division TA06</taxon>
    </lineage>
</organism>
<protein>
    <recommendedName>
        <fullName evidence="1">C2H2-type domain-containing protein</fullName>
    </recommendedName>
</protein>
<dbReference type="PROSITE" id="PS50157">
    <property type="entry name" value="ZINC_FINGER_C2H2_2"/>
    <property type="match status" value="1"/>
</dbReference>
<dbReference type="AlphaFoldDB" id="A0A523XSM9"/>
<dbReference type="InterPro" id="IPR013087">
    <property type="entry name" value="Znf_C2H2_type"/>
</dbReference>
<sequence length="352" mass="41063">MPRKKCKECGKSFSTENNRVQYCKRHRRREKPLRKIEDIYQCPTCQEILEEYVAGLGRLLDEIKELPDKIAKGTQNSRVQYAKATRQVLSKPTRYDRHVERLGWHGVGMVADRSVPTMKSIIEMTGFSRSAVRRHLNQHLVPLGYLRRIGRSIEAGPKLGQGLPRYHLFYAPERTRWLPPVGYFGFTSEDYEGNQKEFKKLNDRLKLVSEELVVFWLRTRLRQLEEEIVELWSSEDLDIETKGVTLYGTRLVIEVVLKEVLSNYAPILSESGRNLSIFRKEISRITGPTIHGKIQDLEEAQNVANELQEGKSHLLKKQWAQIKINDVVNFVRHRITFDMPTVIIDWKHEQSP</sequence>
<dbReference type="EMBL" id="SOIP01000153">
    <property type="protein sequence ID" value="TET82227.1"/>
    <property type="molecule type" value="Genomic_DNA"/>
</dbReference>
<accession>A0A523XSM9</accession>
<evidence type="ECO:0000259" key="1">
    <source>
        <dbReference type="PROSITE" id="PS50157"/>
    </source>
</evidence>